<reference evidence="3" key="1">
    <citation type="submission" date="2020-11" db="EMBL/GenBank/DDBJ databases">
        <authorList>
            <consortium name="DOE Joint Genome Institute"/>
            <person name="Ahrendt S."/>
            <person name="Riley R."/>
            <person name="Andreopoulos W."/>
            <person name="Labutti K."/>
            <person name="Pangilinan J."/>
            <person name="Ruiz-Duenas F.J."/>
            <person name="Barrasa J.M."/>
            <person name="Sanchez-Garcia M."/>
            <person name="Camarero S."/>
            <person name="Miyauchi S."/>
            <person name="Serrano A."/>
            <person name="Linde D."/>
            <person name="Babiker R."/>
            <person name="Drula E."/>
            <person name="Ayuso-Fernandez I."/>
            <person name="Pacheco R."/>
            <person name="Padilla G."/>
            <person name="Ferreira P."/>
            <person name="Barriuso J."/>
            <person name="Kellner H."/>
            <person name="Castanera R."/>
            <person name="Alfaro M."/>
            <person name="Ramirez L."/>
            <person name="Pisabarro A.G."/>
            <person name="Kuo A."/>
            <person name="Tritt A."/>
            <person name="Lipzen A."/>
            <person name="He G."/>
            <person name="Yan M."/>
            <person name="Ng V."/>
            <person name="Cullen D."/>
            <person name="Martin F."/>
            <person name="Rosso M.-N."/>
            <person name="Henrissat B."/>
            <person name="Hibbett D."/>
            <person name="Martinez A.T."/>
            <person name="Grigoriev I.V."/>
        </authorList>
    </citation>
    <scope>NUCLEOTIDE SEQUENCE</scope>
    <source>
        <strain evidence="3">CIRM-BRFM 674</strain>
    </source>
</reference>
<protein>
    <submittedName>
        <fullName evidence="3">Uncharacterized protein</fullName>
    </submittedName>
</protein>
<evidence type="ECO:0000313" key="3">
    <source>
        <dbReference type="EMBL" id="KAF9484378.1"/>
    </source>
</evidence>
<evidence type="ECO:0000259" key="2">
    <source>
        <dbReference type="Pfam" id="PF06276"/>
    </source>
</evidence>
<dbReference type="Proteomes" id="UP000807469">
    <property type="component" value="Unassembled WGS sequence"/>
</dbReference>
<comment type="caution">
    <text evidence="3">The sequence shown here is derived from an EMBL/GenBank/DDBJ whole genome shotgun (WGS) entry which is preliminary data.</text>
</comment>
<feature type="domain" description="Aerobactin siderophore biosynthesis IucA/IucC N-terminal" evidence="1">
    <location>
        <begin position="204"/>
        <end position="426"/>
    </location>
</feature>
<name>A0A9P5ZC03_9AGAR</name>
<accession>A0A9P5ZC03</accession>
<dbReference type="Gene3D" id="1.10.510.40">
    <property type="match status" value="1"/>
</dbReference>
<proteinExistence type="predicted"/>
<evidence type="ECO:0000313" key="4">
    <source>
        <dbReference type="Proteomes" id="UP000807469"/>
    </source>
</evidence>
<sequence length="627" mass="70768">MSSGSVLPPQDHARFAVISRLISCLVTEQILRAFYIEFPDPILNATGVMVVLSIHTISENINAYRAFRSEDIFVMIPLHHSPVFKEYQARKHGQLIGLVDPLDMMPIVYEICKGDQQDHAVCPNLLDDDFVRPIFDCLKPPPWDMSARGSLQRISDPVTLWRKLLEGLVISDNLLEFPMSPAETFPALAYENPPLCPRLDSPAIAWEQSLVAGHPTHPVSKSMHRARMLPPNYASENAMGYDWYRPRIRFIRVPISDLDVLGAFKEISEQLVAKAFDNAGRTLAKNEDYMYMPIHELQVKNVASKFAHIEIVDSEIYLPALAQSSIRTVVVPDFPEIALKLAVGVKISSSLRTISHFTANFGPRFSKEIVPKLAINPGILTVELESSSAVYRTTDPDVAKHFAAVVREVYQPASPNEVVIVVAALLEINHANVPPGISAVQHVLQLDTVQKREAFLNQYISIACEAMIPALVHNGVAFEAHAQNVLARFDLTTGDLKGFVIRDLGGLRIHPPTLRESTGTHFQFLPKHCVATSTLEEIFPKFYHTFVHNHIQRLARVLGLHYNGRAWEMLREHMGRVIPKSHPVWNVWMDPKSITVNSKCLMRMRMRDSYRDMVYSPYPNMIQYRGQ</sequence>
<dbReference type="AlphaFoldDB" id="A0A9P5ZC03"/>
<feature type="domain" description="Aerobactin siderophore biosynthesis IucA/IucC-like C-terminal" evidence="2">
    <location>
        <begin position="454"/>
        <end position="608"/>
    </location>
</feature>
<evidence type="ECO:0000259" key="1">
    <source>
        <dbReference type="Pfam" id="PF04183"/>
    </source>
</evidence>
<dbReference type="Pfam" id="PF04183">
    <property type="entry name" value="IucA_IucC"/>
    <property type="match status" value="1"/>
</dbReference>
<dbReference type="InterPro" id="IPR037455">
    <property type="entry name" value="LucA/IucC-like"/>
</dbReference>
<dbReference type="EMBL" id="MU155144">
    <property type="protein sequence ID" value="KAF9484378.1"/>
    <property type="molecule type" value="Genomic_DNA"/>
</dbReference>
<keyword evidence="4" id="KW-1185">Reference proteome</keyword>
<dbReference type="GO" id="GO:0016881">
    <property type="term" value="F:acid-amino acid ligase activity"/>
    <property type="evidence" value="ECO:0007669"/>
    <property type="project" value="UniProtKB-ARBA"/>
</dbReference>
<dbReference type="OrthoDB" id="2117718at2759"/>
<dbReference type="GO" id="GO:0019290">
    <property type="term" value="P:siderophore biosynthetic process"/>
    <property type="evidence" value="ECO:0007669"/>
    <property type="project" value="InterPro"/>
</dbReference>
<dbReference type="PANTHER" id="PTHR34384">
    <property type="entry name" value="L-2,3-DIAMINOPROPANOATE--CITRATE LIGASE"/>
    <property type="match status" value="1"/>
</dbReference>
<gene>
    <name evidence="3" type="ORF">BDN70DRAFT_903720</name>
</gene>
<organism evidence="3 4">
    <name type="scientific">Pholiota conissans</name>
    <dbReference type="NCBI Taxonomy" id="109636"/>
    <lineage>
        <taxon>Eukaryota</taxon>
        <taxon>Fungi</taxon>
        <taxon>Dikarya</taxon>
        <taxon>Basidiomycota</taxon>
        <taxon>Agaricomycotina</taxon>
        <taxon>Agaricomycetes</taxon>
        <taxon>Agaricomycetidae</taxon>
        <taxon>Agaricales</taxon>
        <taxon>Agaricineae</taxon>
        <taxon>Strophariaceae</taxon>
        <taxon>Pholiota</taxon>
    </lineage>
</organism>
<dbReference type="InterPro" id="IPR007310">
    <property type="entry name" value="Aerobactin_biosyn_IucA/IucC_N"/>
</dbReference>
<dbReference type="InterPro" id="IPR022770">
    <property type="entry name" value="IucA/IucC-like_C"/>
</dbReference>
<dbReference type="Pfam" id="PF06276">
    <property type="entry name" value="FhuF"/>
    <property type="match status" value="1"/>
</dbReference>
<dbReference type="PANTHER" id="PTHR34384:SF5">
    <property type="entry name" value="L-2,3-DIAMINOPROPANOATE--CITRATE LIGASE"/>
    <property type="match status" value="1"/>
</dbReference>